<dbReference type="Proteomes" id="UP000289703">
    <property type="component" value="Unassembled WGS sequence"/>
</dbReference>
<feature type="region of interest" description="Disordered" evidence="1">
    <location>
        <begin position="126"/>
        <end position="147"/>
    </location>
</feature>
<evidence type="ECO:0000313" key="3">
    <source>
        <dbReference type="Proteomes" id="UP000289703"/>
    </source>
</evidence>
<keyword evidence="3" id="KW-1185">Reference proteome</keyword>
<dbReference type="NCBIfam" id="NF038123">
    <property type="entry name" value="NF038123_dom"/>
    <property type="match status" value="3"/>
</dbReference>
<dbReference type="PROSITE" id="PS51257">
    <property type="entry name" value="PROKAR_LIPOPROTEIN"/>
    <property type="match status" value="1"/>
</dbReference>
<organism evidence="2 3">
    <name type="scientific">Ancylomarina salipaludis</name>
    <dbReference type="NCBI Taxonomy" id="2501299"/>
    <lineage>
        <taxon>Bacteria</taxon>
        <taxon>Pseudomonadati</taxon>
        <taxon>Bacteroidota</taxon>
        <taxon>Bacteroidia</taxon>
        <taxon>Marinilabiliales</taxon>
        <taxon>Marinifilaceae</taxon>
        <taxon>Ancylomarina</taxon>
    </lineage>
</organism>
<protein>
    <recommendedName>
        <fullName evidence="4">Spondin domain-containing protein</fullName>
    </recommendedName>
</protein>
<reference evidence="2 3" key="1">
    <citation type="submission" date="2019-01" db="EMBL/GenBank/DDBJ databases">
        <title>Ancylomarina salipaludis sp. nov., isolated from a salt marsh.</title>
        <authorList>
            <person name="Yoon J.-H."/>
        </authorList>
    </citation>
    <scope>NUCLEOTIDE SEQUENCE [LARGE SCALE GENOMIC DNA]</scope>
    <source>
        <strain evidence="2 3">SHSM-M15</strain>
    </source>
</reference>
<dbReference type="RefSeq" id="WP_129254931.1">
    <property type="nucleotide sequence ID" value="NZ_SAXA01000011.1"/>
</dbReference>
<evidence type="ECO:0000313" key="2">
    <source>
        <dbReference type="EMBL" id="RXQ91479.1"/>
    </source>
</evidence>
<dbReference type="EMBL" id="SAXA01000011">
    <property type="protein sequence ID" value="RXQ91479.1"/>
    <property type="molecule type" value="Genomic_DNA"/>
</dbReference>
<gene>
    <name evidence="2" type="ORF">EO244_12055</name>
</gene>
<accession>A0A4Q1JJP8</accession>
<feature type="compositionally biased region" description="Polar residues" evidence="1">
    <location>
        <begin position="134"/>
        <end position="147"/>
    </location>
</feature>
<dbReference type="AlphaFoldDB" id="A0A4Q1JJP8"/>
<sequence>MKKLIYATMVSILLLSGCNDDDDDKMMTPVEKGTFTVKIENIQMGKAFFNSGTTDGIGPGATYSFSFNAGKGARLSLATMLAQTNDLFYAFGDDGIALYDSNGDAVVGDVSSDLMLWDAGTEVNQMPGIGSDQAPRQSGPNTGATENGTVKLVADVNDGYTYPPVSEVIKAELAHDGGTEFTVTITNLSDMYAFKSPLAPGVWVVHNDGMPLFTVNSAAANGLEGLAEDGTNAEMATYLADMSGYVTPIAPGIFAISTGGYPLFEEGKIDSGAGLEALAEDGNPADLDASLSGAMYVQSHGVYSIPNGKSAGASIFPGEYYEFSFEAQEGDYLNIASMLGQSNDLFFAFDDWGIALFKNGIAQTGDVTGMLKIWDAGTEVNEYPGAGNNQAPRQAAANTGITETKAVMEVDNEFVLPSVEQLVKVTISFN</sequence>
<evidence type="ECO:0008006" key="4">
    <source>
        <dbReference type="Google" id="ProtNLM"/>
    </source>
</evidence>
<dbReference type="InterPro" id="IPR038678">
    <property type="entry name" value="Spondin_N_sf"/>
</dbReference>
<proteinExistence type="predicted"/>
<evidence type="ECO:0000256" key="1">
    <source>
        <dbReference type="SAM" id="MobiDB-lite"/>
    </source>
</evidence>
<dbReference type="Gene3D" id="2.60.40.2130">
    <property type="entry name" value="F-spondin domain"/>
    <property type="match status" value="3"/>
</dbReference>
<dbReference type="InterPro" id="IPR009465">
    <property type="entry name" value="Spondin_N"/>
</dbReference>
<dbReference type="OrthoDB" id="1013900at2"/>
<name>A0A4Q1JJP8_9BACT</name>
<comment type="caution">
    <text evidence="2">The sequence shown here is derived from an EMBL/GenBank/DDBJ whole genome shotgun (WGS) entry which is preliminary data.</text>
</comment>